<dbReference type="InterPro" id="IPR011042">
    <property type="entry name" value="6-blade_b-propeller_TolB-like"/>
</dbReference>
<protein>
    <submittedName>
        <fullName evidence="6">FG-GAP repeat protein</fullName>
    </submittedName>
</protein>
<evidence type="ECO:0000256" key="1">
    <source>
        <dbReference type="ARBA" id="ARBA00022617"/>
    </source>
</evidence>
<dbReference type="Gene3D" id="2.130.10.130">
    <property type="entry name" value="Integrin alpha, N-terminal"/>
    <property type="match status" value="2"/>
</dbReference>
<dbReference type="GO" id="GO:0020037">
    <property type="term" value="F:heme binding"/>
    <property type="evidence" value="ECO:0007669"/>
    <property type="project" value="InterPro"/>
</dbReference>
<reference evidence="6 7" key="1">
    <citation type="submission" date="2019-08" db="EMBL/GenBank/DDBJ databases">
        <title>Deep-cultivation of Planctomycetes and their phenomic and genomic characterization uncovers novel biology.</title>
        <authorList>
            <person name="Wiegand S."/>
            <person name="Jogler M."/>
            <person name="Boedeker C."/>
            <person name="Pinto D."/>
            <person name="Vollmers J."/>
            <person name="Rivas-Marin E."/>
            <person name="Kohn T."/>
            <person name="Peeters S.H."/>
            <person name="Heuer A."/>
            <person name="Rast P."/>
            <person name="Oberbeckmann S."/>
            <person name="Bunk B."/>
            <person name="Jeske O."/>
            <person name="Meyerdierks A."/>
            <person name="Storesund J.E."/>
            <person name="Kallscheuer N."/>
            <person name="Luecker S."/>
            <person name="Lage O.M."/>
            <person name="Pohl T."/>
            <person name="Merkel B.J."/>
            <person name="Hornburger P."/>
            <person name="Mueller R.-W."/>
            <person name="Bruemmer F."/>
            <person name="Labrenz M."/>
            <person name="Spormann A.M."/>
            <person name="Op den Camp H."/>
            <person name="Overmann J."/>
            <person name="Amann R."/>
            <person name="Jetten M.S.M."/>
            <person name="Mascher T."/>
            <person name="Medema M.H."/>
            <person name="Devos D.P."/>
            <person name="Kaster A.-K."/>
            <person name="Ovreas L."/>
            <person name="Rohde M."/>
            <person name="Galperin M.Y."/>
            <person name="Jogler C."/>
        </authorList>
    </citation>
    <scope>NUCLEOTIDE SEQUENCE [LARGE SCALE GENOMIC DNA]</scope>
    <source>
        <strain evidence="6 7">UC8</strain>
    </source>
</reference>
<name>A0A5B9R9Z7_9BACT</name>
<dbReference type="SUPFAM" id="SSF46626">
    <property type="entry name" value="Cytochrome c"/>
    <property type="match status" value="1"/>
</dbReference>
<dbReference type="Gene3D" id="1.10.760.10">
    <property type="entry name" value="Cytochrome c-like domain"/>
    <property type="match status" value="1"/>
</dbReference>
<organism evidence="6 7">
    <name type="scientific">Roseimaritima ulvae</name>
    <dbReference type="NCBI Taxonomy" id="980254"/>
    <lineage>
        <taxon>Bacteria</taxon>
        <taxon>Pseudomonadati</taxon>
        <taxon>Planctomycetota</taxon>
        <taxon>Planctomycetia</taxon>
        <taxon>Pirellulales</taxon>
        <taxon>Pirellulaceae</taxon>
        <taxon>Roseimaritima</taxon>
    </lineage>
</organism>
<dbReference type="InterPro" id="IPR009056">
    <property type="entry name" value="Cyt_c-like_dom"/>
</dbReference>
<feature type="domain" description="Cytochrome c" evidence="5">
    <location>
        <begin position="1269"/>
        <end position="1401"/>
    </location>
</feature>
<dbReference type="PANTHER" id="PTHR33546:SF1">
    <property type="entry name" value="LARGE, MULTIFUNCTIONAL SECRETED PROTEIN"/>
    <property type="match status" value="1"/>
</dbReference>
<dbReference type="InterPro" id="IPR013427">
    <property type="entry name" value="Haem-bd_dom_put"/>
</dbReference>
<sequence>MLLDNLCILDTASLPSLAVPTMPSIFRLLLLSGLLSSSLTAADTHTLHSFDRQQLTDQYYSEGAAVGDLNNDGHMDVVYGPLWFAGPDFQQRHEIAPVVPQNRDGYADRFFHWVYDFDRDGHRDILTVGFPGTPAFVYKNPGNHSQTTADGSPNHWPRHEVFDWVSNESPQFVDLVGDERPELVCTRDGFFGYATFDPDRPLDSWDFHRISPQVAARRFGHGLGVGDINGDGRQDVITQNGWYEQPTKLSDTAGWQFHEYPFSRPGGADMFAYDVDGDGDNDVITSINAHSYGLAWFEQIETDGHIDFRPHTIMGETSKDNPYGVLFTEPHAVQLVDIDGDGLKDICTGKTYWSHHRQSPLWDAGAVVYWFQLKRGEDGVDWVPHQADGQAGIGRGLVVADVNGDDWPDIVSGGMKGCHVLQQQRQTVDEATWKSSQPKKRVPMADGLPPEKAAAKMTVPEGFHVQLAAGEPHVHQPVAMTIDPRGRVWIAEAYTYPVRAPDGQGRDKIIILEDADQDGRFETRKEFATGLNLISGLEVGFGGVWVGAAPYLMFIPDRDGDDVPDAEPQILLDGFGYHDTHEVLNAFNWGPDGWLYGCHGVFTHSRVGAPGTPDDQRTPLNAGVWRYHPTEHRFEVFAHGTSNPWGVDFDDHGHAFITACVIPHLFHIIPGARYHRQAGQHFNPHTYDDIKTIADHAHFSGNIRDHAWWGHEPADVPDATSAAGGGHAHCGAMIYLGDNWPEEYRNSIYFNNVHGNRVNNDILKRQGSGFVGHHGKDLLMANDHWYRGINLRCGPDGAVYLIDWYDKNACHRSTPELWDRSNGRLYRVRYGDQQPVRVDLEQLDDAQLVELQLHPNDWYVRTARRLLQHRAVDRDVSAARQALTEMLQHASATRRLRALWCLHVTGGVDPAALVELMDDTDEHVRYWAVQLSAASTPSPLVQKTWLRLAEQDDSALVRLSVASALQRIPLDDRWTTLTALLQHREDALDHNLPLMIWYAAEPLVTHDPARAMQLAKQARIPLVVQYLTRRAASDTTAINAVVQSLLDASADTQPIILHEILQAFEGQVQVPMPDAWQAAYEKLLASGDPDVIEKADKIALVMGDRRILPRMRRVLSDAQADIADRKRAMEALLRGQDSEAAPALLTALDAPPLRSQAIRALAAYEHSEIAPRLIALYASLSAEQQQDAINTLAARPTSALQLLAAIDTKQIPASDVHAYTIRQLRSFENAELNERIAASWGTVRGSSSDKRQRIENLKAELSKTQLAAADLSHGRQLFEKTCASCHVLFGNGGKIGPDITGSNRADLNYLLDTIVDPNALVGKDYQMSVILTVDGRVINGLIQKETASALTVRTVNDTVVIAKEDVESRELSPSSLMPEALLDTLSVEQRRDLIAYLQSPTQVQIRGPEAPIDANTGRVAGAIEGESLKPIGTPPGQARPQPMGNFHGGKWSGNNQLWWTGGNPGDQLDLPLQVKADGRYQLEIVLTQARDYGVFQVLLDDQPLGGPIDLFHADDVITTGVLTLDAGPLMQGEHRLSFRVVGANAKAVKSYMLGLDFVRLQASTP</sequence>
<dbReference type="PROSITE" id="PS51007">
    <property type="entry name" value="CYTC"/>
    <property type="match status" value="1"/>
</dbReference>
<dbReference type="SUPFAM" id="SSF50952">
    <property type="entry name" value="Soluble quinoprotein glucose dehydrogenase"/>
    <property type="match status" value="1"/>
</dbReference>
<dbReference type="GO" id="GO:0046872">
    <property type="term" value="F:metal ion binding"/>
    <property type="evidence" value="ECO:0007669"/>
    <property type="project" value="UniProtKB-KW"/>
</dbReference>
<evidence type="ECO:0000256" key="2">
    <source>
        <dbReference type="ARBA" id="ARBA00022723"/>
    </source>
</evidence>
<dbReference type="SUPFAM" id="SSF48371">
    <property type="entry name" value="ARM repeat"/>
    <property type="match status" value="1"/>
</dbReference>
<dbReference type="EMBL" id="CP042914">
    <property type="protein sequence ID" value="QEG43693.1"/>
    <property type="molecule type" value="Genomic_DNA"/>
</dbReference>
<evidence type="ECO:0000313" key="6">
    <source>
        <dbReference type="EMBL" id="QEG43693.1"/>
    </source>
</evidence>
<keyword evidence="1 4" id="KW-0349">Heme</keyword>
<dbReference type="GO" id="GO:0009055">
    <property type="term" value="F:electron transfer activity"/>
    <property type="evidence" value="ECO:0007669"/>
    <property type="project" value="InterPro"/>
</dbReference>
<dbReference type="InterPro" id="IPR016024">
    <property type="entry name" value="ARM-type_fold"/>
</dbReference>
<dbReference type="InterPro" id="IPR011041">
    <property type="entry name" value="Quinoprot_gluc/sorb_DH_b-prop"/>
</dbReference>
<dbReference type="NCBIfam" id="TIGR02604">
    <property type="entry name" value="Piru_Ver_Nterm"/>
    <property type="match status" value="1"/>
</dbReference>
<dbReference type="Gene3D" id="1.25.10.10">
    <property type="entry name" value="Leucine-rich Repeat Variant"/>
    <property type="match status" value="2"/>
</dbReference>
<evidence type="ECO:0000256" key="3">
    <source>
        <dbReference type="ARBA" id="ARBA00023004"/>
    </source>
</evidence>
<dbReference type="InterPro" id="IPR028994">
    <property type="entry name" value="Integrin_alpha_N"/>
</dbReference>
<evidence type="ECO:0000259" key="5">
    <source>
        <dbReference type="PROSITE" id="PS51007"/>
    </source>
</evidence>
<accession>A0A5B9R9Z7</accession>
<dbReference type="InterPro" id="IPR013428">
    <property type="entry name" value="Membrane-bound_put_N"/>
</dbReference>
<evidence type="ECO:0000256" key="4">
    <source>
        <dbReference type="PROSITE-ProRule" id="PRU00433"/>
    </source>
</evidence>
<dbReference type="PANTHER" id="PTHR33546">
    <property type="entry name" value="LARGE, MULTIFUNCTIONAL SECRETED PROTEIN-RELATED"/>
    <property type="match status" value="1"/>
</dbReference>
<dbReference type="KEGG" id="rul:UC8_57450"/>
<dbReference type="Pfam" id="PF23500">
    <property type="entry name" value="DUF7133"/>
    <property type="match status" value="1"/>
</dbReference>
<keyword evidence="3 4" id="KW-0408">Iron</keyword>
<dbReference type="Gene3D" id="2.120.10.30">
    <property type="entry name" value="TolB, C-terminal domain"/>
    <property type="match status" value="1"/>
</dbReference>
<evidence type="ECO:0000313" key="7">
    <source>
        <dbReference type="Proteomes" id="UP000325286"/>
    </source>
</evidence>
<dbReference type="InterPro" id="IPR036909">
    <property type="entry name" value="Cyt_c-like_dom_sf"/>
</dbReference>
<gene>
    <name evidence="6" type="ORF">UC8_57450</name>
</gene>
<keyword evidence="7" id="KW-1185">Reference proteome</keyword>
<dbReference type="InterPro" id="IPR011989">
    <property type="entry name" value="ARM-like"/>
</dbReference>
<proteinExistence type="predicted"/>
<dbReference type="InterPro" id="IPR055557">
    <property type="entry name" value="DUF7133"/>
</dbReference>
<keyword evidence="2 4" id="KW-0479">Metal-binding</keyword>
<dbReference type="SUPFAM" id="SSF69318">
    <property type="entry name" value="Integrin alpha N-terminal domain"/>
    <property type="match status" value="1"/>
</dbReference>
<dbReference type="NCBIfam" id="TIGR02603">
    <property type="entry name" value="CxxCH_TIGR02603"/>
    <property type="match status" value="1"/>
</dbReference>
<dbReference type="Proteomes" id="UP000325286">
    <property type="component" value="Chromosome"/>
</dbReference>